<sequence>MSSPEHKQLIWNLIKDIKVGMLVTKELNDEDGLRARPMSLVQDAYDGTLYFFTSKTDAKAFEIAQDKDVCLTFSNPKDNVYVSLTGKAKLSEKRDLIDQYWNKWVAAWFKNGKDDPDVAILEVKISKGEHWDSTNNKLVQLFEVTKSNIFESSTPNLGESKKFGTE</sequence>
<dbReference type="InterPro" id="IPR052917">
    <property type="entry name" value="Stress-Dev_Protein"/>
</dbReference>
<dbReference type="InterPro" id="IPR038725">
    <property type="entry name" value="YdaG_split_barrel_FMN-bd"/>
</dbReference>
<dbReference type="Pfam" id="PF16242">
    <property type="entry name" value="Pyrid_ox_like"/>
    <property type="match status" value="1"/>
</dbReference>
<evidence type="ECO:0000313" key="2">
    <source>
        <dbReference type="EMBL" id="SFH12957.1"/>
    </source>
</evidence>
<keyword evidence="3" id="KW-1185">Reference proteome</keyword>
<protein>
    <submittedName>
        <fullName evidence="2">General stress protein 26</fullName>
    </submittedName>
</protein>
<name>A0A1I2XIQ4_9BACT</name>
<gene>
    <name evidence="2" type="ORF">SAMN04487988_1199</name>
</gene>
<feature type="domain" description="General stress protein FMN-binding split barrel" evidence="1">
    <location>
        <begin position="6"/>
        <end position="151"/>
    </location>
</feature>
<accession>A0A1I2XIQ4</accession>
<dbReference type="OrthoDB" id="1432662at2"/>
<evidence type="ECO:0000313" key="3">
    <source>
        <dbReference type="Proteomes" id="UP000199642"/>
    </source>
</evidence>
<dbReference type="PANTHER" id="PTHR34818:SF1">
    <property type="entry name" value="PROTEIN BLI-3"/>
    <property type="match status" value="1"/>
</dbReference>
<dbReference type="Gene3D" id="2.30.110.10">
    <property type="entry name" value="Electron Transport, Fmn-binding Protein, Chain A"/>
    <property type="match status" value="1"/>
</dbReference>
<dbReference type="EMBL" id="FOPC01000019">
    <property type="protein sequence ID" value="SFH12957.1"/>
    <property type="molecule type" value="Genomic_DNA"/>
</dbReference>
<reference evidence="3" key="1">
    <citation type="submission" date="2016-10" db="EMBL/GenBank/DDBJ databases">
        <authorList>
            <person name="Varghese N."/>
            <person name="Submissions S."/>
        </authorList>
    </citation>
    <scope>NUCLEOTIDE SEQUENCE [LARGE SCALE GENOMIC DNA]</scope>
    <source>
        <strain evidence="3">DSM 19315</strain>
    </source>
</reference>
<dbReference type="PANTHER" id="PTHR34818">
    <property type="entry name" value="PROTEIN BLI-3"/>
    <property type="match status" value="1"/>
</dbReference>
<dbReference type="RefSeq" id="WP_092794420.1">
    <property type="nucleotide sequence ID" value="NZ_FOPC01000019.1"/>
</dbReference>
<organism evidence="2 3">
    <name type="scientific">Algoriphagus hitonicola</name>
    <dbReference type="NCBI Taxonomy" id="435880"/>
    <lineage>
        <taxon>Bacteria</taxon>
        <taxon>Pseudomonadati</taxon>
        <taxon>Bacteroidota</taxon>
        <taxon>Cytophagia</taxon>
        <taxon>Cytophagales</taxon>
        <taxon>Cyclobacteriaceae</taxon>
        <taxon>Algoriphagus</taxon>
    </lineage>
</organism>
<dbReference type="Proteomes" id="UP000199642">
    <property type="component" value="Unassembled WGS sequence"/>
</dbReference>
<evidence type="ECO:0000259" key="1">
    <source>
        <dbReference type="Pfam" id="PF16242"/>
    </source>
</evidence>
<proteinExistence type="predicted"/>
<dbReference type="STRING" id="435880.SAMN04487988_1199"/>
<dbReference type="SUPFAM" id="SSF50475">
    <property type="entry name" value="FMN-binding split barrel"/>
    <property type="match status" value="1"/>
</dbReference>
<dbReference type="AlphaFoldDB" id="A0A1I2XIQ4"/>
<dbReference type="InterPro" id="IPR012349">
    <property type="entry name" value="Split_barrel_FMN-bd"/>
</dbReference>